<sequence>MSCGLELEALMVGQDAAVDGVVDPAFEAASGFLGGFVFGDLASVVVVAGTGIARLVMAATWMPALRCRFTASR</sequence>
<keyword evidence="3" id="KW-1185">Reference proteome</keyword>
<dbReference type="Proteomes" id="UP000246018">
    <property type="component" value="Unassembled WGS sequence"/>
</dbReference>
<gene>
    <name evidence="2" type="ORF">DDE18_20130</name>
</gene>
<evidence type="ECO:0000313" key="2">
    <source>
        <dbReference type="EMBL" id="PVG81118.1"/>
    </source>
</evidence>
<proteinExistence type="predicted"/>
<protein>
    <submittedName>
        <fullName evidence="2">Uncharacterized protein</fullName>
    </submittedName>
</protein>
<keyword evidence="1" id="KW-1133">Transmembrane helix</keyword>
<accession>A0A2T8F5Y9</accession>
<keyword evidence="1" id="KW-0472">Membrane</keyword>
<organism evidence="2 3">
    <name type="scientific">Nocardioides gansuensis</name>
    <dbReference type="NCBI Taxonomy" id="2138300"/>
    <lineage>
        <taxon>Bacteria</taxon>
        <taxon>Bacillati</taxon>
        <taxon>Actinomycetota</taxon>
        <taxon>Actinomycetes</taxon>
        <taxon>Propionibacteriales</taxon>
        <taxon>Nocardioidaceae</taxon>
        <taxon>Nocardioides</taxon>
    </lineage>
</organism>
<feature type="transmembrane region" description="Helical" evidence="1">
    <location>
        <begin position="41"/>
        <end position="65"/>
    </location>
</feature>
<name>A0A2T8F5Y9_9ACTN</name>
<dbReference type="EMBL" id="QDGZ01000010">
    <property type="protein sequence ID" value="PVG81118.1"/>
    <property type="molecule type" value="Genomic_DNA"/>
</dbReference>
<keyword evidence="1" id="KW-0812">Transmembrane</keyword>
<evidence type="ECO:0000313" key="3">
    <source>
        <dbReference type="Proteomes" id="UP000246018"/>
    </source>
</evidence>
<comment type="caution">
    <text evidence="2">The sequence shown here is derived from an EMBL/GenBank/DDBJ whole genome shotgun (WGS) entry which is preliminary data.</text>
</comment>
<evidence type="ECO:0000256" key="1">
    <source>
        <dbReference type="SAM" id="Phobius"/>
    </source>
</evidence>
<reference evidence="2 3" key="1">
    <citation type="submission" date="2018-04" db="EMBL/GenBank/DDBJ databases">
        <title>Genome of Nocardioides gansuensis WSJ-1.</title>
        <authorList>
            <person name="Wu S."/>
            <person name="Wang G."/>
        </authorList>
    </citation>
    <scope>NUCLEOTIDE SEQUENCE [LARGE SCALE GENOMIC DNA]</scope>
    <source>
        <strain evidence="2 3">WSJ-1</strain>
    </source>
</reference>
<dbReference type="AlphaFoldDB" id="A0A2T8F5Y9"/>